<reference evidence="1" key="1">
    <citation type="journal article" date="2014" name="Int. J. Syst. Evol. Microbiol.">
        <title>Complete genome of a new Firmicutes species belonging to the dominant human colonic microbiota ('Ruminococcus bicirculans') reveals two chromosomes and a selective capacity to utilize plant glucans.</title>
        <authorList>
            <consortium name="NISC Comparative Sequencing Program"/>
            <person name="Wegmann U."/>
            <person name="Louis P."/>
            <person name="Goesmann A."/>
            <person name="Henrissat B."/>
            <person name="Duncan S.H."/>
            <person name="Flint H.J."/>
        </authorList>
    </citation>
    <scope>NUCLEOTIDE SEQUENCE</scope>
    <source>
        <strain evidence="1">CCM 4175</strain>
    </source>
</reference>
<reference evidence="1" key="4">
    <citation type="submission" date="2024-05" db="EMBL/GenBank/DDBJ databases">
        <authorList>
            <person name="Sun Q."/>
            <person name="Sedlacek I."/>
        </authorList>
    </citation>
    <scope>NUCLEOTIDE SEQUENCE</scope>
    <source>
        <strain evidence="1">CCM 4175</strain>
    </source>
</reference>
<organism evidence="2 3">
    <name type="scientific">Staphylococcus muscae</name>
    <dbReference type="NCBI Taxonomy" id="1294"/>
    <lineage>
        <taxon>Bacteria</taxon>
        <taxon>Bacillati</taxon>
        <taxon>Bacillota</taxon>
        <taxon>Bacilli</taxon>
        <taxon>Bacillales</taxon>
        <taxon>Staphylococcaceae</taxon>
        <taxon>Staphylococcus</taxon>
    </lineage>
</organism>
<evidence type="ECO:0000313" key="2">
    <source>
        <dbReference type="EMBL" id="SNW02699.1"/>
    </source>
</evidence>
<dbReference type="Proteomes" id="UP000652995">
    <property type="component" value="Unassembled WGS sequence"/>
</dbReference>
<dbReference type="AlphaFoldDB" id="A0A240C4L8"/>
<dbReference type="InterPro" id="IPR019718">
    <property type="entry name" value="DUF2602"/>
</dbReference>
<dbReference type="EMBL" id="BMCB01000011">
    <property type="protein sequence ID" value="GGA93683.1"/>
    <property type="molecule type" value="Genomic_DNA"/>
</dbReference>
<gene>
    <name evidence="1" type="ORF">GCM10007183_17380</name>
    <name evidence="2" type="ORF">SAMEA4412661_01211</name>
</gene>
<accession>A0A240C4L8</accession>
<evidence type="ECO:0000313" key="1">
    <source>
        <dbReference type="EMBL" id="GGA93683.1"/>
    </source>
</evidence>
<dbReference type="RefSeq" id="WP_157728693.1">
    <property type="nucleotide sequence ID" value="NZ_BMCB01000011.1"/>
</dbReference>
<evidence type="ECO:0000313" key="3">
    <source>
        <dbReference type="Proteomes" id="UP000243706"/>
    </source>
</evidence>
<reference evidence="4" key="3">
    <citation type="journal article" date="2019" name="Int. J. Syst. Evol. Microbiol.">
        <title>The Global Catalogue of Microorganisms (GCM) 10K type strain sequencing project: providing services to taxonomists for standard genome sequencing and annotation.</title>
        <authorList>
            <consortium name="The Broad Institute Genomics Platform"/>
            <consortium name="The Broad Institute Genome Sequencing Center for Infectious Disease"/>
            <person name="Wu L."/>
            <person name="Ma J."/>
        </authorList>
    </citation>
    <scope>NUCLEOTIDE SEQUENCE [LARGE SCALE GENOMIC DNA]</scope>
    <source>
        <strain evidence="4">CCM 4175</strain>
    </source>
</reference>
<keyword evidence="4" id="KW-1185">Reference proteome</keyword>
<proteinExistence type="predicted"/>
<name>A0A240C4L8_9STAP</name>
<protein>
    <submittedName>
        <fullName evidence="2">Protein of uncharacterized function (DUF2602)</fullName>
    </submittedName>
</protein>
<dbReference type="EMBL" id="LT906464">
    <property type="protein sequence ID" value="SNW02699.1"/>
    <property type="molecule type" value="Genomic_DNA"/>
</dbReference>
<evidence type="ECO:0000313" key="4">
    <source>
        <dbReference type="Proteomes" id="UP000652995"/>
    </source>
</evidence>
<dbReference type="Pfam" id="PF10782">
    <property type="entry name" value="zf-C2HCIx2C"/>
    <property type="match status" value="1"/>
</dbReference>
<dbReference type="Proteomes" id="UP000243706">
    <property type="component" value="Chromosome 1"/>
</dbReference>
<reference evidence="2 3" key="2">
    <citation type="submission" date="2017-06" db="EMBL/GenBank/DDBJ databases">
        <authorList>
            <consortium name="Pathogen Informatics"/>
        </authorList>
    </citation>
    <scope>NUCLEOTIDE SEQUENCE [LARGE SCALE GENOMIC DNA]</scope>
    <source>
        <strain evidence="2 3">NCTC13833</strain>
    </source>
</reference>
<sequence>MLTEEKRKAIDMIDTLMADYCTQCLIKSHLRKEESKTSAHHFCIQQCSIGQRIQTLGKYLQ</sequence>